<evidence type="ECO:0000256" key="4">
    <source>
        <dbReference type="ARBA" id="ARBA00022884"/>
    </source>
</evidence>
<feature type="region of interest" description="Disordered" evidence="6">
    <location>
        <begin position="1"/>
        <end position="128"/>
    </location>
</feature>
<organism evidence="7 8">
    <name type="scientific">Botryosphaeria dothidea</name>
    <dbReference type="NCBI Taxonomy" id="55169"/>
    <lineage>
        <taxon>Eukaryota</taxon>
        <taxon>Fungi</taxon>
        <taxon>Dikarya</taxon>
        <taxon>Ascomycota</taxon>
        <taxon>Pezizomycotina</taxon>
        <taxon>Dothideomycetes</taxon>
        <taxon>Dothideomycetes incertae sedis</taxon>
        <taxon>Botryosphaeriales</taxon>
        <taxon>Botryosphaeriaceae</taxon>
        <taxon>Botryosphaeria</taxon>
    </lineage>
</organism>
<dbReference type="GO" id="GO:0004045">
    <property type="term" value="F:peptidyl-tRNA hydrolase activity"/>
    <property type="evidence" value="ECO:0007669"/>
    <property type="project" value="UniProtKB-EC"/>
</dbReference>
<dbReference type="Gene3D" id="3.40.50.1470">
    <property type="entry name" value="Peptidyl-tRNA hydrolase"/>
    <property type="match status" value="1"/>
</dbReference>
<dbReference type="InterPro" id="IPR018171">
    <property type="entry name" value="Pept_tRNA_hydro_CS"/>
</dbReference>
<keyword evidence="3 7" id="KW-0378">Hydrolase</keyword>
<dbReference type="EMBL" id="WWBZ02000062">
    <property type="protein sequence ID" value="KAF4302758.1"/>
    <property type="molecule type" value="Genomic_DNA"/>
</dbReference>
<dbReference type="Proteomes" id="UP000572817">
    <property type="component" value="Unassembled WGS sequence"/>
</dbReference>
<name>A0A8H4N0N4_9PEZI</name>
<keyword evidence="8" id="KW-1185">Reference proteome</keyword>
<evidence type="ECO:0000256" key="1">
    <source>
        <dbReference type="ARBA" id="ARBA00013260"/>
    </source>
</evidence>
<dbReference type="GO" id="GO:0000049">
    <property type="term" value="F:tRNA binding"/>
    <property type="evidence" value="ECO:0007669"/>
    <property type="project" value="UniProtKB-KW"/>
</dbReference>
<dbReference type="InterPro" id="IPR001328">
    <property type="entry name" value="Pept_tRNA_hydro"/>
</dbReference>
<evidence type="ECO:0000256" key="2">
    <source>
        <dbReference type="ARBA" id="ARBA00022555"/>
    </source>
</evidence>
<dbReference type="NCBIfam" id="TIGR00447">
    <property type="entry name" value="pth"/>
    <property type="match status" value="1"/>
</dbReference>
<dbReference type="AlphaFoldDB" id="A0A8H4N0N4"/>
<comment type="similarity">
    <text evidence="5">Belongs to the PTH family.</text>
</comment>
<gene>
    <name evidence="7" type="ORF">GTA08_BOTSDO09205</name>
</gene>
<feature type="compositionally biased region" description="Low complexity" evidence="6">
    <location>
        <begin position="98"/>
        <end position="114"/>
    </location>
</feature>
<evidence type="ECO:0000313" key="7">
    <source>
        <dbReference type="EMBL" id="KAF4302758.1"/>
    </source>
</evidence>
<reference evidence="7" key="1">
    <citation type="submission" date="2020-04" db="EMBL/GenBank/DDBJ databases">
        <title>Genome Assembly and Annotation of Botryosphaeria dothidea sdau 11-99, a Latent Pathogen of Apple Fruit Ring Rot in China.</title>
        <authorList>
            <person name="Yu C."/>
            <person name="Diao Y."/>
            <person name="Lu Q."/>
            <person name="Zhao J."/>
            <person name="Cui S."/>
            <person name="Peng C."/>
            <person name="He B."/>
            <person name="Liu H."/>
        </authorList>
    </citation>
    <scope>NUCLEOTIDE SEQUENCE [LARGE SCALE GENOMIC DNA]</scope>
    <source>
        <strain evidence="7">Sdau11-99</strain>
    </source>
</reference>
<evidence type="ECO:0000313" key="8">
    <source>
        <dbReference type="Proteomes" id="UP000572817"/>
    </source>
</evidence>
<comment type="caution">
    <text evidence="7">The sequence shown here is derived from an EMBL/GenBank/DDBJ whole genome shotgun (WGS) entry which is preliminary data.</text>
</comment>
<dbReference type="PANTHER" id="PTHR17224:SF1">
    <property type="entry name" value="PEPTIDYL-TRNA HYDROLASE"/>
    <property type="match status" value="1"/>
</dbReference>
<proteinExistence type="inferred from homology"/>
<keyword evidence="2" id="KW-0820">tRNA-binding</keyword>
<dbReference type="Pfam" id="PF01195">
    <property type="entry name" value="Pept_tRNA_hydro"/>
    <property type="match status" value="1"/>
</dbReference>
<keyword evidence="4" id="KW-0694">RNA-binding</keyword>
<dbReference type="PANTHER" id="PTHR17224">
    <property type="entry name" value="PEPTIDYL-TRNA HYDROLASE"/>
    <property type="match status" value="1"/>
</dbReference>
<evidence type="ECO:0000256" key="3">
    <source>
        <dbReference type="ARBA" id="ARBA00022801"/>
    </source>
</evidence>
<accession>A0A8H4N0N4</accession>
<dbReference type="PROSITE" id="PS01196">
    <property type="entry name" value="PEPT_TRNA_HYDROL_2"/>
    <property type="match status" value="1"/>
</dbReference>
<evidence type="ECO:0000256" key="6">
    <source>
        <dbReference type="SAM" id="MobiDB-lite"/>
    </source>
</evidence>
<dbReference type="SUPFAM" id="SSF53178">
    <property type="entry name" value="Peptidyl-tRNA hydrolase-like"/>
    <property type="match status" value="1"/>
</dbReference>
<sequence length="345" mass="37215">MADAPEMTKAIDACTVPEADTDAPQHQKVPDTAEAESQPREAFSSTTTTPAEPATLPPPRERTPAQHKRDRKKGKNRHNSASVPPPPSAEDEQHSNSEESSSSSAESSPSTDPNSPMPPPPSSKKAAKAAAGKIVPLFVASIGNPPPSYAHTLHSAGHTLLDAVRDLRAFPPWQKDRLYANGLVSRQAEAGVNKNFSWTLGLLGKGSAGKNEVVEGEENWTLWQSPSLMNVSGKALAQAFGKWKRQHGEGQLVVVHDELERALGKVSVKRGGSAKGHNGLKDLARQLPNMPYVRIGIGIGRPDSREPDVVARYVLRKMTGVERNAIEGCADEVIRKLWDVQEGRI</sequence>
<protein>
    <recommendedName>
        <fullName evidence="1">peptidyl-tRNA hydrolase</fullName>
        <ecNumber evidence="1">3.1.1.29</ecNumber>
    </recommendedName>
</protein>
<evidence type="ECO:0000256" key="5">
    <source>
        <dbReference type="ARBA" id="ARBA00038063"/>
    </source>
</evidence>
<dbReference type="InterPro" id="IPR036416">
    <property type="entry name" value="Pept_tRNA_hydro_sf"/>
</dbReference>
<dbReference type="EC" id="3.1.1.29" evidence="1"/>
<dbReference type="OrthoDB" id="1711136at2759"/>
<feature type="compositionally biased region" description="Basic residues" evidence="6">
    <location>
        <begin position="65"/>
        <end position="78"/>
    </location>
</feature>